<organism evidence="1">
    <name type="scientific">freshwater metagenome</name>
    <dbReference type="NCBI Taxonomy" id="449393"/>
    <lineage>
        <taxon>unclassified sequences</taxon>
        <taxon>metagenomes</taxon>
        <taxon>ecological metagenomes</taxon>
    </lineage>
</organism>
<dbReference type="SUPFAM" id="SSF52980">
    <property type="entry name" value="Restriction endonuclease-like"/>
    <property type="match status" value="1"/>
</dbReference>
<dbReference type="HAMAP" id="MF_00048">
    <property type="entry name" value="UPF0102"/>
    <property type="match status" value="1"/>
</dbReference>
<name>A0A6J6DN94_9ZZZZ</name>
<proteinExistence type="inferred from homology"/>
<dbReference type="EMBL" id="CAEZTP010000005">
    <property type="protein sequence ID" value="CAB4564445.1"/>
    <property type="molecule type" value="Genomic_DNA"/>
</dbReference>
<reference evidence="1" key="1">
    <citation type="submission" date="2020-05" db="EMBL/GenBank/DDBJ databases">
        <authorList>
            <person name="Chiriac C."/>
            <person name="Salcher M."/>
            <person name="Ghai R."/>
            <person name="Kavagutti S V."/>
        </authorList>
    </citation>
    <scope>NUCLEOTIDE SEQUENCE</scope>
</reference>
<dbReference type="InterPro" id="IPR011856">
    <property type="entry name" value="tRNA_endonuc-like_dom_sf"/>
</dbReference>
<dbReference type="Pfam" id="PF02021">
    <property type="entry name" value="UPF0102"/>
    <property type="match status" value="1"/>
</dbReference>
<dbReference type="Gene3D" id="3.40.1350.10">
    <property type="match status" value="1"/>
</dbReference>
<dbReference type="GO" id="GO:0003676">
    <property type="term" value="F:nucleic acid binding"/>
    <property type="evidence" value="ECO:0007669"/>
    <property type="project" value="InterPro"/>
</dbReference>
<evidence type="ECO:0000313" key="1">
    <source>
        <dbReference type="EMBL" id="CAB4564445.1"/>
    </source>
</evidence>
<dbReference type="PANTHER" id="PTHR34039">
    <property type="entry name" value="UPF0102 PROTEIN YRAN"/>
    <property type="match status" value="1"/>
</dbReference>
<dbReference type="InterPro" id="IPR011335">
    <property type="entry name" value="Restrct_endonuc-II-like"/>
</dbReference>
<dbReference type="NCBIfam" id="NF009154">
    <property type="entry name" value="PRK12497.3-3"/>
    <property type="match status" value="1"/>
</dbReference>
<dbReference type="CDD" id="cd20736">
    <property type="entry name" value="PoNe_Nuclease"/>
    <property type="match status" value="1"/>
</dbReference>
<dbReference type="PANTHER" id="PTHR34039:SF1">
    <property type="entry name" value="UPF0102 PROTEIN YRAN"/>
    <property type="match status" value="1"/>
</dbReference>
<gene>
    <name evidence="1" type="ORF">UFOPK1698_00131</name>
</gene>
<protein>
    <submittedName>
        <fullName evidence="1">Unannotated protein</fullName>
    </submittedName>
</protein>
<sequence length="121" mass="13350">MEKITNNQTGAIGEEAVVQFLSSKNTEIVERNWRIREGEIDIIALGSGGVFSFVEVKTRRSSAFGHPLEAINSEKSYRMQRLALAWLATHGCLGCDYQIDAAAVLLSPDGSCSIDYRENIL</sequence>
<dbReference type="AlphaFoldDB" id="A0A6J6DN94"/>
<dbReference type="InterPro" id="IPR003509">
    <property type="entry name" value="UPF0102_YraN-like"/>
</dbReference>
<accession>A0A6J6DN94</accession>